<feature type="compositionally biased region" description="Polar residues" evidence="2">
    <location>
        <begin position="124"/>
        <end position="135"/>
    </location>
</feature>
<evidence type="ECO:0000313" key="3">
    <source>
        <dbReference type="EMBL" id="KAE8691175.1"/>
    </source>
</evidence>
<organism evidence="3 4">
    <name type="scientific">Hibiscus syriacus</name>
    <name type="common">Rose of Sharon</name>
    <dbReference type="NCBI Taxonomy" id="106335"/>
    <lineage>
        <taxon>Eukaryota</taxon>
        <taxon>Viridiplantae</taxon>
        <taxon>Streptophyta</taxon>
        <taxon>Embryophyta</taxon>
        <taxon>Tracheophyta</taxon>
        <taxon>Spermatophyta</taxon>
        <taxon>Magnoliopsida</taxon>
        <taxon>eudicotyledons</taxon>
        <taxon>Gunneridae</taxon>
        <taxon>Pentapetalae</taxon>
        <taxon>rosids</taxon>
        <taxon>malvids</taxon>
        <taxon>Malvales</taxon>
        <taxon>Malvaceae</taxon>
        <taxon>Malvoideae</taxon>
        <taxon>Hibiscus</taxon>
    </lineage>
</organism>
<reference evidence="3" key="1">
    <citation type="submission" date="2019-09" db="EMBL/GenBank/DDBJ databases">
        <title>Draft genome information of white flower Hibiscus syriacus.</title>
        <authorList>
            <person name="Kim Y.-M."/>
        </authorList>
    </citation>
    <scope>NUCLEOTIDE SEQUENCE [LARGE SCALE GENOMIC DNA]</scope>
    <source>
        <strain evidence="3">YM2019G1</strain>
    </source>
</reference>
<dbReference type="Proteomes" id="UP000436088">
    <property type="component" value="Unassembled WGS sequence"/>
</dbReference>
<gene>
    <name evidence="3" type="ORF">F3Y22_tig00110893pilonHSYRG01401</name>
</gene>
<dbReference type="AlphaFoldDB" id="A0A6A2ZJQ2"/>
<feature type="region of interest" description="Disordered" evidence="2">
    <location>
        <begin position="105"/>
        <end position="193"/>
    </location>
</feature>
<feature type="binding site" evidence="1">
    <location>
        <position position="439"/>
    </location>
    <ligand>
        <name>Zn(2+)</name>
        <dbReference type="ChEBI" id="CHEBI:29105"/>
    </ligand>
</feature>
<evidence type="ECO:0000313" key="4">
    <source>
        <dbReference type="Proteomes" id="UP000436088"/>
    </source>
</evidence>
<dbReference type="SUPFAM" id="SSF48150">
    <property type="entry name" value="DNA-glycosylase"/>
    <property type="match status" value="1"/>
</dbReference>
<dbReference type="InterPro" id="IPR011257">
    <property type="entry name" value="DNA_glycosylase"/>
</dbReference>
<proteinExistence type="predicted"/>
<dbReference type="GO" id="GO:0008725">
    <property type="term" value="F:DNA-3-methyladenine glycosylase activity"/>
    <property type="evidence" value="ECO:0007669"/>
    <property type="project" value="InterPro"/>
</dbReference>
<dbReference type="GO" id="GO:0006284">
    <property type="term" value="P:base-excision repair"/>
    <property type="evidence" value="ECO:0007669"/>
    <property type="project" value="InterPro"/>
</dbReference>
<protein>
    <submittedName>
        <fullName evidence="3">Uncharacterized protein</fullName>
    </submittedName>
</protein>
<dbReference type="InterPro" id="IPR005019">
    <property type="entry name" value="Adenine_glyco"/>
</dbReference>
<dbReference type="GO" id="GO:0046872">
    <property type="term" value="F:metal ion binding"/>
    <property type="evidence" value="ECO:0007669"/>
    <property type="project" value="UniProtKB-KW"/>
</dbReference>
<keyword evidence="1" id="KW-0479">Metal-binding</keyword>
<feature type="binding site" evidence="1">
    <location>
        <position position="443"/>
    </location>
    <ligand>
        <name>Zn(2+)</name>
        <dbReference type="ChEBI" id="CHEBI:29105"/>
    </ligand>
</feature>
<dbReference type="Pfam" id="PF03352">
    <property type="entry name" value="Adenine_glyco"/>
    <property type="match status" value="1"/>
</dbReference>
<name>A0A6A2ZJQ2_HIBSY</name>
<dbReference type="EMBL" id="VEPZ02001150">
    <property type="protein sequence ID" value="KAE8691175.1"/>
    <property type="molecule type" value="Genomic_DNA"/>
</dbReference>
<comment type="caution">
    <text evidence="3">The sequence shown here is derived from an EMBL/GenBank/DDBJ whole genome shotgun (WGS) entry which is preliminary data.</text>
</comment>
<sequence>MADPNLPTFSSLLYNPTIPLFSDHPLSSPSFSLFLSPHYSSLLHLQSHQLRFPSQQNNYKNKKMCTSKAKVTTGGTTTAAPAVEIITPPSAARINGRLVLQPTCNRVPSLERRNSLKKTPPQPLTSTSPATNAANGSRAKASLTPPLSPSSKFPAPRGSDPNGLNTSSEKVAIPRSTYKTLERKKSKSFKEGMGTGLSSCVDRLDPSSLNYSVEAPGSIAAVRREQVALQQAQRKMRIAHYGRSKSAKFESQVIPLDNPMSAEEKKRCSFITPNSDPIYVAYHDEEWGIPTHDDNMLFELLVLSGAQVGSDWTSILKKRQYFRDAFSGFDAETVASFTEKQMTTISTRYGIDISRVRGVVDNSNRILEVKREVGSFDKYIWGFVNHKPLSTQYKFDHKIPVKTSKSESISKDIVRRGFRYVGPTVIHSFMQAAGLTNDHLITCHRHLPCTLLAIQRPLVHSLSDNNL</sequence>
<dbReference type="PANTHER" id="PTHR31116:SF4">
    <property type="entry name" value="DNA GLYCOSYLASE SUPERFAMILY PROTEIN"/>
    <property type="match status" value="1"/>
</dbReference>
<dbReference type="Gene3D" id="1.10.340.30">
    <property type="entry name" value="Hypothetical protein, domain 2"/>
    <property type="match status" value="1"/>
</dbReference>
<accession>A0A6A2ZJQ2</accession>
<dbReference type="PANTHER" id="PTHR31116">
    <property type="entry name" value="OS04G0501200 PROTEIN"/>
    <property type="match status" value="1"/>
</dbReference>
<feature type="binding site" evidence="1">
    <location>
        <position position="268"/>
    </location>
    <ligand>
        <name>Zn(2+)</name>
        <dbReference type="ChEBI" id="CHEBI:29105"/>
    </ligand>
</feature>
<feature type="binding site" evidence="1">
    <location>
        <position position="283"/>
    </location>
    <ligand>
        <name>Zn(2+)</name>
        <dbReference type="ChEBI" id="CHEBI:29105"/>
    </ligand>
</feature>
<evidence type="ECO:0000256" key="2">
    <source>
        <dbReference type="SAM" id="MobiDB-lite"/>
    </source>
</evidence>
<keyword evidence="1" id="KW-0862">Zinc</keyword>
<evidence type="ECO:0000256" key="1">
    <source>
        <dbReference type="PIRSR" id="PIRSR605019-1"/>
    </source>
</evidence>
<keyword evidence="4" id="KW-1185">Reference proteome</keyword>